<accession>A0ABT8TIY2</accession>
<feature type="chain" id="PRO_5046352155" evidence="2">
    <location>
        <begin position="26"/>
        <end position="221"/>
    </location>
</feature>
<sequence>MKARIFKGVRWLGALALLISVPSWADRAGKYEFTFQVPYLYGETFEFEGDASASINSDPGFGFSAGYNYSDHLTFRGNFTWNDTGYNAERVLDDGANTRQPVSGVMDTFSASASLDYNLLRGAFTPFVNAGVGWAAVDSNIASGPPEGVCWWDPWWGYICNNYQPTYTADTFAYSLGAGLRLDLNQRMFLRLGYYERWLDLDRAQGTTSLGSTVFEFGFMH</sequence>
<proteinExistence type="predicted"/>
<evidence type="ECO:0000256" key="2">
    <source>
        <dbReference type="SAM" id="SignalP"/>
    </source>
</evidence>
<dbReference type="InterPro" id="IPR027385">
    <property type="entry name" value="Beta-barrel_OMP"/>
</dbReference>
<keyword evidence="1 2" id="KW-0732">Signal</keyword>
<dbReference type="RefSeq" id="WP_302714219.1">
    <property type="nucleotide sequence ID" value="NZ_JAULRT010000062.1"/>
</dbReference>
<protein>
    <submittedName>
        <fullName evidence="4">Outer membrane beta-barrel protein</fullName>
    </submittedName>
</protein>
<dbReference type="Pfam" id="PF13505">
    <property type="entry name" value="OMP_b-brl"/>
    <property type="match status" value="1"/>
</dbReference>
<feature type="signal peptide" evidence="2">
    <location>
        <begin position="1"/>
        <end position="25"/>
    </location>
</feature>
<evidence type="ECO:0000313" key="4">
    <source>
        <dbReference type="EMBL" id="MDO3383439.1"/>
    </source>
</evidence>
<name>A0ABT8TIY2_9GAMM</name>
<evidence type="ECO:0000259" key="3">
    <source>
        <dbReference type="Pfam" id="PF13505"/>
    </source>
</evidence>
<dbReference type="Gene3D" id="2.40.160.20">
    <property type="match status" value="1"/>
</dbReference>
<dbReference type="EMBL" id="JAULRT010000062">
    <property type="protein sequence ID" value="MDO3383439.1"/>
    <property type="molecule type" value="Genomic_DNA"/>
</dbReference>
<evidence type="ECO:0000256" key="1">
    <source>
        <dbReference type="ARBA" id="ARBA00022729"/>
    </source>
</evidence>
<dbReference type="Proteomes" id="UP001168380">
    <property type="component" value="Unassembled WGS sequence"/>
</dbReference>
<keyword evidence="5" id="KW-1185">Reference proteome</keyword>
<dbReference type="InterPro" id="IPR011250">
    <property type="entry name" value="OMP/PagP_B-barrel"/>
</dbReference>
<organism evidence="4 5">
    <name type="scientific">Gilvimarinus algae</name>
    <dbReference type="NCBI Taxonomy" id="3058037"/>
    <lineage>
        <taxon>Bacteria</taxon>
        <taxon>Pseudomonadati</taxon>
        <taxon>Pseudomonadota</taxon>
        <taxon>Gammaproteobacteria</taxon>
        <taxon>Cellvibrionales</taxon>
        <taxon>Cellvibrionaceae</taxon>
        <taxon>Gilvimarinus</taxon>
    </lineage>
</organism>
<gene>
    <name evidence="4" type="ORF">QWI16_14760</name>
</gene>
<feature type="domain" description="Outer membrane protein beta-barrel" evidence="3">
    <location>
        <begin position="14"/>
        <end position="219"/>
    </location>
</feature>
<reference evidence="4" key="1">
    <citation type="submission" date="2023-07" db="EMBL/GenBank/DDBJ databases">
        <title>Gilvimarinus algae sp. nov., isolated from the surface of Kelp.</title>
        <authorList>
            <person name="Sun Y.Y."/>
            <person name="Gong Y."/>
            <person name="Du Z.J."/>
        </authorList>
    </citation>
    <scope>NUCLEOTIDE SEQUENCE</scope>
    <source>
        <strain evidence="4">SDUM040014</strain>
    </source>
</reference>
<comment type="caution">
    <text evidence="4">The sequence shown here is derived from an EMBL/GenBank/DDBJ whole genome shotgun (WGS) entry which is preliminary data.</text>
</comment>
<dbReference type="SUPFAM" id="SSF56925">
    <property type="entry name" value="OMPA-like"/>
    <property type="match status" value="1"/>
</dbReference>
<evidence type="ECO:0000313" key="5">
    <source>
        <dbReference type="Proteomes" id="UP001168380"/>
    </source>
</evidence>